<dbReference type="Proteomes" id="UP000316330">
    <property type="component" value="Unassembled WGS sequence"/>
</dbReference>
<protein>
    <submittedName>
        <fullName evidence="1">Uracil-DNA glycosylase</fullName>
    </submittedName>
</protein>
<dbReference type="AlphaFoldDB" id="A0A559J5Y4"/>
<reference evidence="1 2" key="1">
    <citation type="submission" date="2019-07" db="EMBL/GenBank/DDBJ databases">
        <authorList>
            <person name="Kim J."/>
        </authorList>
    </citation>
    <scope>NUCLEOTIDE SEQUENCE [LARGE SCALE GENOMIC DNA]</scope>
    <source>
        <strain evidence="1 2">G13</strain>
    </source>
</reference>
<comment type="caution">
    <text evidence="1">The sequence shown here is derived from an EMBL/GenBank/DDBJ whole genome shotgun (WGS) entry which is preliminary data.</text>
</comment>
<organism evidence="1 2">
    <name type="scientific">Cohnella terricola</name>
    <dbReference type="NCBI Taxonomy" id="1289167"/>
    <lineage>
        <taxon>Bacteria</taxon>
        <taxon>Bacillati</taxon>
        <taxon>Bacillota</taxon>
        <taxon>Bacilli</taxon>
        <taxon>Bacillales</taxon>
        <taxon>Paenibacillaceae</taxon>
        <taxon>Cohnella</taxon>
    </lineage>
</organism>
<keyword evidence="2" id="KW-1185">Reference proteome</keyword>
<name>A0A559J5Y4_9BACL</name>
<gene>
    <name evidence="1" type="ORF">FPZ45_23600</name>
</gene>
<accession>A0A559J5Y4</accession>
<proteinExistence type="predicted"/>
<evidence type="ECO:0000313" key="1">
    <source>
        <dbReference type="EMBL" id="TVX95295.1"/>
    </source>
</evidence>
<sequence length="64" mass="7222">MSDTQRIDCMKCRHYYVTWDPNFPKGCRAFGFKSHTMPSIAVRSSSGKACLNFESKTGNGQTLK</sequence>
<dbReference type="EMBL" id="VNJJ01000023">
    <property type="protein sequence ID" value="TVX95295.1"/>
    <property type="molecule type" value="Genomic_DNA"/>
</dbReference>
<dbReference type="OrthoDB" id="9807346at2"/>
<evidence type="ECO:0000313" key="2">
    <source>
        <dbReference type="Proteomes" id="UP000316330"/>
    </source>
</evidence>